<proteinExistence type="predicted"/>
<organism evidence="1">
    <name type="scientific">marine sediment metagenome</name>
    <dbReference type="NCBI Taxonomy" id="412755"/>
    <lineage>
        <taxon>unclassified sequences</taxon>
        <taxon>metagenomes</taxon>
        <taxon>ecological metagenomes</taxon>
    </lineage>
</organism>
<reference evidence="1" key="1">
    <citation type="journal article" date="2014" name="Front. Microbiol.">
        <title>High frequency of phylogenetically diverse reductive dehalogenase-homologous genes in deep subseafloor sedimentary metagenomes.</title>
        <authorList>
            <person name="Kawai M."/>
            <person name="Futagami T."/>
            <person name="Toyoda A."/>
            <person name="Takaki Y."/>
            <person name="Nishi S."/>
            <person name="Hori S."/>
            <person name="Arai W."/>
            <person name="Tsubouchi T."/>
            <person name="Morono Y."/>
            <person name="Uchiyama I."/>
            <person name="Ito T."/>
            <person name="Fujiyama A."/>
            <person name="Inagaki F."/>
            <person name="Takami H."/>
        </authorList>
    </citation>
    <scope>NUCLEOTIDE SEQUENCE</scope>
    <source>
        <strain evidence="1">Expedition CK06-06</strain>
    </source>
</reference>
<gene>
    <name evidence="1" type="ORF">S12H4_46084</name>
</gene>
<evidence type="ECO:0008006" key="2">
    <source>
        <dbReference type="Google" id="ProtNLM"/>
    </source>
</evidence>
<dbReference type="InterPro" id="IPR039421">
    <property type="entry name" value="Type_1_exporter"/>
</dbReference>
<protein>
    <recommendedName>
        <fullName evidence="2">ABC transporter domain-containing protein</fullName>
    </recommendedName>
</protein>
<accession>X1VV02</accession>
<comment type="caution">
    <text evidence="1">The sequence shown here is derived from an EMBL/GenBank/DDBJ whole genome shotgun (WGS) entry which is preliminary data.</text>
</comment>
<dbReference type="GO" id="GO:0015421">
    <property type="term" value="F:ABC-type oligopeptide transporter activity"/>
    <property type="evidence" value="ECO:0007669"/>
    <property type="project" value="TreeGrafter"/>
</dbReference>
<dbReference type="Gene3D" id="3.40.50.300">
    <property type="entry name" value="P-loop containing nucleotide triphosphate hydrolases"/>
    <property type="match status" value="1"/>
</dbReference>
<dbReference type="PANTHER" id="PTHR43394:SF1">
    <property type="entry name" value="ATP-BINDING CASSETTE SUB-FAMILY B MEMBER 10, MITOCHONDRIAL"/>
    <property type="match status" value="1"/>
</dbReference>
<dbReference type="PANTHER" id="PTHR43394">
    <property type="entry name" value="ATP-DEPENDENT PERMEASE MDL1, MITOCHONDRIAL"/>
    <property type="match status" value="1"/>
</dbReference>
<evidence type="ECO:0000313" key="1">
    <source>
        <dbReference type="EMBL" id="GAJ14180.1"/>
    </source>
</evidence>
<dbReference type="InterPro" id="IPR027417">
    <property type="entry name" value="P-loop_NTPase"/>
</dbReference>
<name>X1VV02_9ZZZZ</name>
<feature type="non-terminal residue" evidence="1">
    <location>
        <position position="1"/>
    </location>
</feature>
<dbReference type="EMBL" id="BARW01028561">
    <property type="protein sequence ID" value="GAJ14180.1"/>
    <property type="molecule type" value="Genomic_DNA"/>
</dbReference>
<dbReference type="AlphaFoldDB" id="X1VV02"/>
<dbReference type="SUPFAM" id="SSF52540">
    <property type="entry name" value="P-loop containing nucleoside triphosphate hydrolases"/>
    <property type="match status" value="1"/>
</dbReference>
<sequence>VSNPPILILDDALSQVDTRTEATVLNRILEMRQGKTNIIVSHRISTIRRADVIFVLKDGQLAEEGDHATLLAAGKEYTRLYQRWYQKKYGPPE</sequence>